<evidence type="ECO:0000313" key="3">
    <source>
        <dbReference type="Proteomes" id="UP000887013"/>
    </source>
</evidence>
<name>A0A8X6Q5X4_NEPPI</name>
<feature type="region of interest" description="Disordered" evidence="1">
    <location>
        <begin position="30"/>
        <end position="93"/>
    </location>
</feature>
<sequence>MKCPKTYNSETGIHIICLTPWMSCNGLEMKAHGFDDKPKTSPEGSFPEDHGKEADTSEAGLTIEPDIPDYRTRVHRNADNSSSNVNPGPEKLL</sequence>
<dbReference type="EMBL" id="BMAW01077818">
    <property type="protein sequence ID" value="GFU08281.1"/>
    <property type="molecule type" value="Genomic_DNA"/>
</dbReference>
<reference evidence="2" key="1">
    <citation type="submission" date="2020-08" db="EMBL/GenBank/DDBJ databases">
        <title>Multicomponent nature underlies the extraordinary mechanical properties of spider dragline silk.</title>
        <authorList>
            <person name="Kono N."/>
            <person name="Nakamura H."/>
            <person name="Mori M."/>
            <person name="Yoshida Y."/>
            <person name="Ohtoshi R."/>
            <person name="Malay A.D."/>
            <person name="Moran D.A.P."/>
            <person name="Tomita M."/>
            <person name="Numata K."/>
            <person name="Arakawa K."/>
        </authorList>
    </citation>
    <scope>NUCLEOTIDE SEQUENCE</scope>
</reference>
<protein>
    <submittedName>
        <fullName evidence="2">Uncharacterized protein</fullName>
    </submittedName>
</protein>
<organism evidence="2 3">
    <name type="scientific">Nephila pilipes</name>
    <name type="common">Giant wood spider</name>
    <name type="synonym">Nephila maculata</name>
    <dbReference type="NCBI Taxonomy" id="299642"/>
    <lineage>
        <taxon>Eukaryota</taxon>
        <taxon>Metazoa</taxon>
        <taxon>Ecdysozoa</taxon>
        <taxon>Arthropoda</taxon>
        <taxon>Chelicerata</taxon>
        <taxon>Arachnida</taxon>
        <taxon>Araneae</taxon>
        <taxon>Araneomorphae</taxon>
        <taxon>Entelegynae</taxon>
        <taxon>Araneoidea</taxon>
        <taxon>Nephilidae</taxon>
        <taxon>Nephila</taxon>
    </lineage>
</organism>
<accession>A0A8X6Q5X4</accession>
<proteinExistence type="predicted"/>
<feature type="compositionally biased region" description="Basic and acidic residues" evidence="1">
    <location>
        <begin position="68"/>
        <end position="78"/>
    </location>
</feature>
<feature type="compositionally biased region" description="Basic and acidic residues" evidence="1">
    <location>
        <begin position="30"/>
        <end position="40"/>
    </location>
</feature>
<dbReference type="AlphaFoldDB" id="A0A8X6Q5X4"/>
<evidence type="ECO:0000313" key="2">
    <source>
        <dbReference type="EMBL" id="GFU08281.1"/>
    </source>
</evidence>
<gene>
    <name evidence="2" type="ORF">NPIL_429371</name>
</gene>
<evidence type="ECO:0000256" key="1">
    <source>
        <dbReference type="SAM" id="MobiDB-lite"/>
    </source>
</evidence>
<keyword evidence="3" id="KW-1185">Reference proteome</keyword>
<dbReference type="Proteomes" id="UP000887013">
    <property type="component" value="Unassembled WGS sequence"/>
</dbReference>
<comment type="caution">
    <text evidence="2">The sequence shown here is derived from an EMBL/GenBank/DDBJ whole genome shotgun (WGS) entry which is preliminary data.</text>
</comment>